<dbReference type="EMBL" id="GBHO01029116">
    <property type="protein sequence ID" value="JAG14488.1"/>
    <property type="molecule type" value="Transcribed_RNA"/>
</dbReference>
<evidence type="ECO:0000256" key="1">
    <source>
        <dbReference type="SAM" id="SignalP"/>
    </source>
</evidence>
<reference evidence="2" key="2">
    <citation type="submission" date="2014-07" db="EMBL/GenBank/DDBJ databases">
        <authorList>
            <person name="Hull J."/>
        </authorList>
    </citation>
    <scope>NUCLEOTIDE SEQUENCE</scope>
</reference>
<evidence type="ECO:0000313" key="2">
    <source>
        <dbReference type="EMBL" id="JAG14488.1"/>
    </source>
</evidence>
<feature type="chain" id="PRO_5015033797" evidence="1">
    <location>
        <begin position="20"/>
        <end position="104"/>
    </location>
</feature>
<accession>A0A0A9X6P7</accession>
<proteinExistence type="predicted"/>
<dbReference type="AlphaFoldDB" id="A0A0A9X6P7"/>
<reference evidence="2" key="1">
    <citation type="journal article" date="2014" name="PLoS ONE">
        <title>Transcriptome-Based Identification of ABC Transporters in the Western Tarnished Plant Bug Lygus hesperus.</title>
        <authorList>
            <person name="Hull J.J."/>
            <person name="Chaney K."/>
            <person name="Geib S.M."/>
            <person name="Fabrick J.A."/>
            <person name="Brent C.S."/>
            <person name="Walsh D."/>
            <person name="Lavine L.C."/>
        </authorList>
    </citation>
    <scope>NUCLEOTIDE SEQUENCE</scope>
</reference>
<feature type="signal peptide" evidence="1">
    <location>
        <begin position="1"/>
        <end position="19"/>
    </location>
</feature>
<sequence length="104" mass="12014">MFEKLLLAVLFLWWKGTSGDTIFCSNHNQVLDKPADKWCHKCLCDEGVLKCRGGRLCPSLRYFDPPTQMALKMSADLRFYEKQLMTMRVVGIEICDRRVQSLAP</sequence>
<organism evidence="2">
    <name type="scientific">Lygus hesperus</name>
    <name type="common">Western plant bug</name>
    <dbReference type="NCBI Taxonomy" id="30085"/>
    <lineage>
        <taxon>Eukaryota</taxon>
        <taxon>Metazoa</taxon>
        <taxon>Ecdysozoa</taxon>
        <taxon>Arthropoda</taxon>
        <taxon>Hexapoda</taxon>
        <taxon>Insecta</taxon>
        <taxon>Pterygota</taxon>
        <taxon>Neoptera</taxon>
        <taxon>Paraneoptera</taxon>
        <taxon>Hemiptera</taxon>
        <taxon>Heteroptera</taxon>
        <taxon>Panheteroptera</taxon>
        <taxon>Cimicomorpha</taxon>
        <taxon>Miridae</taxon>
        <taxon>Mirini</taxon>
        <taxon>Lygus</taxon>
    </lineage>
</organism>
<evidence type="ECO:0000313" key="3">
    <source>
        <dbReference type="EMBL" id="JAG50519.1"/>
    </source>
</evidence>
<protein>
    <submittedName>
        <fullName evidence="2">Extracellular matrix protein FRAS1</fullName>
    </submittedName>
</protein>
<reference evidence="3" key="3">
    <citation type="submission" date="2014-09" db="EMBL/GenBank/DDBJ databases">
        <authorList>
            <person name="Magalhaes I.L.F."/>
            <person name="Oliveira U."/>
            <person name="Santos F.R."/>
            <person name="Vidigal T.H.D.A."/>
            <person name="Brescovit A.D."/>
            <person name="Santos A.J."/>
        </authorList>
    </citation>
    <scope>NUCLEOTIDE SEQUENCE</scope>
</reference>
<name>A0A0A9X6P7_LYGHE</name>
<keyword evidence="1" id="KW-0732">Signal</keyword>
<gene>
    <name evidence="2" type="primary">Fras1</name>
    <name evidence="2" type="ORF">CM83_100274</name>
</gene>
<dbReference type="EMBL" id="GBRD01015307">
    <property type="protein sequence ID" value="JAG50519.1"/>
    <property type="molecule type" value="Transcribed_RNA"/>
</dbReference>